<dbReference type="EMBL" id="BAABDK010000030">
    <property type="protein sequence ID" value="GAA4048786.1"/>
    <property type="molecule type" value="Genomic_DNA"/>
</dbReference>
<keyword evidence="2" id="KW-1185">Reference proteome</keyword>
<comment type="caution">
    <text evidence="1">The sequence shown here is derived from an EMBL/GenBank/DDBJ whole genome shotgun (WGS) entry which is preliminary data.</text>
</comment>
<evidence type="ECO:0000313" key="1">
    <source>
        <dbReference type="EMBL" id="GAA4048786.1"/>
    </source>
</evidence>
<evidence type="ECO:0008006" key="3">
    <source>
        <dbReference type="Google" id="ProtNLM"/>
    </source>
</evidence>
<accession>A0ABP7UNZ3</accession>
<evidence type="ECO:0000313" key="2">
    <source>
        <dbReference type="Proteomes" id="UP001501469"/>
    </source>
</evidence>
<organism evidence="1 2">
    <name type="scientific">Hymenobacter glaciei</name>
    <dbReference type="NCBI Taxonomy" id="877209"/>
    <lineage>
        <taxon>Bacteria</taxon>
        <taxon>Pseudomonadati</taxon>
        <taxon>Bacteroidota</taxon>
        <taxon>Cytophagia</taxon>
        <taxon>Cytophagales</taxon>
        <taxon>Hymenobacteraceae</taxon>
        <taxon>Hymenobacter</taxon>
    </lineage>
</organism>
<proteinExistence type="predicted"/>
<dbReference type="RefSeq" id="WP_345057992.1">
    <property type="nucleotide sequence ID" value="NZ_BAABDK010000030.1"/>
</dbReference>
<reference evidence="2" key="1">
    <citation type="journal article" date="2019" name="Int. J. Syst. Evol. Microbiol.">
        <title>The Global Catalogue of Microorganisms (GCM) 10K type strain sequencing project: providing services to taxonomists for standard genome sequencing and annotation.</title>
        <authorList>
            <consortium name="The Broad Institute Genomics Platform"/>
            <consortium name="The Broad Institute Genome Sequencing Center for Infectious Disease"/>
            <person name="Wu L."/>
            <person name="Ma J."/>
        </authorList>
    </citation>
    <scope>NUCLEOTIDE SEQUENCE [LARGE SCALE GENOMIC DNA]</scope>
    <source>
        <strain evidence="2">JCM 17225</strain>
    </source>
</reference>
<sequence>MNNIFSDVFALSYESAPNLLVGHWLRNVADRSLLPPQEELLTAALHHNRCRFWLLEMRRQAAFSPLLLEWLGALLAQQVVSVLGSPVFIACVADENHRTEIESISTGTLLRQQAEHEFYPYFFQDEAAARIWLAESQDHAHRPPRR</sequence>
<name>A0ABP7UNZ3_9BACT</name>
<dbReference type="Proteomes" id="UP001501469">
    <property type="component" value="Unassembled WGS sequence"/>
</dbReference>
<protein>
    <recommendedName>
        <fullName evidence="3">STAS/SEC14 domain-containing protein</fullName>
    </recommendedName>
</protein>
<gene>
    <name evidence="1" type="ORF">GCM10022409_39170</name>
</gene>